<dbReference type="PANTHER" id="PTHR16121:SF0">
    <property type="entry name" value="CAP-SPECIFIC MRNA (NUCLEOSIDE-2'-O-)-METHYLTRANSFERASE 1"/>
    <property type="match status" value="1"/>
</dbReference>
<gene>
    <name evidence="12" type="ORF">EG68_05745</name>
</gene>
<dbReference type="AlphaFoldDB" id="A0A8S9YZQ7"/>
<dbReference type="PANTHER" id="PTHR16121">
    <property type="entry name" value="CAP-SPECIFIC MRNA (NUCLEOSIDE-2'-O-)-METHYLTRANSFERASE 1-RELATED"/>
    <property type="match status" value="1"/>
</dbReference>
<name>A0A8S9YZQ7_9TREM</name>
<keyword evidence="6 8" id="KW-0949">S-adenosyl-L-methionine</keyword>
<dbReference type="Pfam" id="PF01585">
    <property type="entry name" value="G-patch"/>
    <property type="match status" value="1"/>
</dbReference>
<evidence type="ECO:0000313" key="12">
    <source>
        <dbReference type="EMBL" id="KAF7256387.1"/>
    </source>
</evidence>
<dbReference type="SMART" id="SM00443">
    <property type="entry name" value="G_patch"/>
    <property type="match status" value="1"/>
</dbReference>
<evidence type="ECO:0000256" key="4">
    <source>
        <dbReference type="ARBA" id="ARBA00022603"/>
    </source>
</evidence>
<evidence type="ECO:0000256" key="8">
    <source>
        <dbReference type="RuleBase" id="RU368012"/>
    </source>
</evidence>
<dbReference type="OrthoDB" id="17307at2759"/>
<organism evidence="12 13">
    <name type="scientific">Paragonimus skrjabini miyazakii</name>
    <dbReference type="NCBI Taxonomy" id="59628"/>
    <lineage>
        <taxon>Eukaryota</taxon>
        <taxon>Metazoa</taxon>
        <taxon>Spiralia</taxon>
        <taxon>Lophotrochozoa</taxon>
        <taxon>Platyhelminthes</taxon>
        <taxon>Trematoda</taxon>
        <taxon>Digenea</taxon>
        <taxon>Plagiorchiida</taxon>
        <taxon>Troglotremata</taxon>
        <taxon>Troglotrematidae</taxon>
        <taxon>Paragonimus</taxon>
    </lineage>
</organism>
<dbReference type="PROSITE" id="PS50020">
    <property type="entry name" value="WW_DOMAIN_2"/>
    <property type="match status" value="1"/>
</dbReference>
<evidence type="ECO:0000259" key="10">
    <source>
        <dbReference type="PROSITE" id="PS50174"/>
    </source>
</evidence>
<dbReference type="Pfam" id="PF01728">
    <property type="entry name" value="FtsJ"/>
    <property type="match status" value="1"/>
</dbReference>
<dbReference type="SUPFAM" id="SSF53335">
    <property type="entry name" value="S-adenosyl-L-methionine-dependent methyltransferases"/>
    <property type="match status" value="1"/>
</dbReference>
<evidence type="ECO:0000256" key="7">
    <source>
        <dbReference type="ARBA" id="ARBA00049042"/>
    </source>
</evidence>
<dbReference type="GO" id="GO:0016556">
    <property type="term" value="P:mRNA modification"/>
    <property type="evidence" value="ECO:0007669"/>
    <property type="project" value="UniProtKB-UniRule"/>
</dbReference>
<evidence type="ECO:0000259" key="9">
    <source>
        <dbReference type="PROSITE" id="PS50020"/>
    </source>
</evidence>
<evidence type="ECO:0000256" key="1">
    <source>
        <dbReference type="ARBA" id="ARBA00002664"/>
    </source>
</evidence>
<dbReference type="CDD" id="cd00201">
    <property type="entry name" value="WW"/>
    <property type="match status" value="1"/>
</dbReference>
<dbReference type="InterPro" id="IPR002877">
    <property type="entry name" value="RNA_MeTrfase_FtsJ_dom"/>
</dbReference>
<evidence type="ECO:0000256" key="6">
    <source>
        <dbReference type="ARBA" id="ARBA00022691"/>
    </source>
</evidence>
<accession>A0A8S9YZQ7</accession>
<dbReference type="GO" id="GO:0006370">
    <property type="term" value="P:7-methylguanosine mRNA capping"/>
    <property type="evidence" value="ECO:0007669"/>
    <property type="project" value="UniProtKB-UniRule"/>
</dbReference>
<dbReference type="InterPro" id="IPR000467">
    <property type="entry name" value="G_patch_dom"/>
</dbReference>
<keyword evidence="8" id="KW-0539">Nucleus</keyword>
<evidence type="ECO:0000256" key="2">
    <source>
        <dbReference type="ARBA" id="ARBA00011923"/>
    </source>
</evidence>
<protein>
    <recommendedName>
        <fullName evidence="3 8">Cap-specific mRNA (nucleoside-2'-O-)-methyltransferase 1</fullName>
        <ecNumber evidence="2 8">2.1.1.57</ecNumber>
    </recommendedName>
    <alternativeName>
        <fullName evidence="8">Cap1 2'O-ribose methyltransferase 1</fullName>
    </alternativeName>
</protein>
<reference evidence="12" key="1">
    <citation type="submission" date="2019-07" db="EMBL/GenBank/DDBJ databases">
        <title>Annotation for the trematode Paragonimus miyazaki's.</title>
        <authorList>
            <person name="Choi Y.-J."/>
        </authorList>
    </citation>
    <scope>NUCLEOTIDE SEQUENCE</scope>
    <source>
        <strain evidence="12">Japan</strain>
    </source>
</reference>
<dbReference type="Proteomes" id="UP000822476">
    <property type="component" value="Unassembled WGS sequence"/>
</dbReference>
<keyword evidence="8" id="KW-0808">Transferase</keyword>
<evidence type="ECO:0000259" key="11">
    <source>
        <dbReference type="PROSITE" id="PS51613"/>
    </source>
</evidence>
<comment type="catalytic activity">
    <reaction evidence="7 8">
        <text>a 5'-end (N(7)-methyl 5'-triphosphoguanosine)-ribonucleoside in mRNA + S-adenosyl-L-methionine = a 5'-end (N(7)-methyl 5'-triphosphoguanosine)-(2'-O-methyl-ribonucleoside) in mRNA + S-adenosyl-L-homocysteine + H(+)</text>
        <dbReference type="Rhea" id="RHEA:67020"/>
        <dbReference type="Rhea" id="RHEA-COMP:17167"/>
        <dbReference type="Rhea" id="RHEA-COMP:17168"/>
        <dbReference type="ChEBI" id="CHEBI:15378"/>
        <dbReference type="ChEBI" id="CHEBI:57856"/>
        <dbReference type="ChEBI" id="CHEBI:59789"/>
        <dbReference type="ChEBI" id="CHEBI:156461"/>
        <dbReference type="ChEBI" id="CHEBI:167609"/>
        <dbReference type="EC" id="2.1.1.57"/>
    </reaction>
</comment>
<keyword evidence="5 8" id="KW-0507">mRNA processing</keyword>
<dbReference type="GO" id="GO:0004483">
    <property type="term" value="F:methyltransferase cap1 activity"/>
    <property type="evidence" value="ECO:0007669"/>
    <property type="project" value="UniProtKB-UniRule"/>
</dbReference>
<evidence type="ECO:0000313" key="13">
    <source>
        <dbReference type="Proteomes" id="UP000822476"/>
    </source>
</evidence>
<dbReference type="GO" id="GO:0032259">
    <property type="term" value="P:methylation"/>
    <property type="evidence" value="ECO:0007669"/>
    <property type="project" value="UniProtKB-KW"/>
</dbReference>
<sequence length="841" mass="93059">MWLAVCGPYCTNPINLLISRIYSHFITLVSILTVRLLLQMSGELPNFDGTKRKMGDSLGERAWKMMRSMGYEPGQGLGANAQGVVEPVAVSKQKGRHGLGLAQKSDIGSAATGGALVQSSDPNLVWTEGTNQETADSDRVWHWRRYEACDSFGDPPDVPDSLSSIILAPDDPQALGLPVREIQKETQFCSVHLLHELIQYKNQLDNMSKSVVSESHERSNPFEHIKKGIFMNRAAMKLANMDAILNGLFTDVVPKSSILYFADVCAGPGGFSEYLLWRRCNATAISSECVSPNPDGSHGGRKSREPNTPELPYLNVKGFGMTLTGSCDFRESDFLAGPPEAFLAHYGPEKDGDVTKWSNLASFAALVDRGTNHAGVHILVADGGFDVSGAYNLQEVLSKRIYLGQCLCALIVLQPGGHFLTKLFDTFTEFSVGLIYLMSQVFEEIMIIKPITSRPANSERYLLCKNLLSPCSRMAGCPAAPVKVNAKSDSAVSGSIGSKFRQKAQKLPGHDRHLHNQLLARGSESDKEFGLLNRDEAGVVGELIEHFLAVNEALGDREMLKSLNMLPKEYCPNLRVKSCSEASLSQLDYFIPSRIALICAAPSMSASSELSQPMLIYSRGGQHGDIYCTVDGDHWTRLDQMFPLLKPRLPAGTLVWGQSTYEYAPKNGRRRYALMIFDVACIYGRDCYQLPYRKRIELAERMVDVVNFPGMYTSYLRVAPLVGMQGLPAFVDNLPVLPCKDAPGPVRMYVHPDGMAFQPHGVLLLKHLMEPWTEALSRSTGLIYYFNHSTTESIFDLPINQHCSFTQTQFIRVPFTSTHPQETNVAKLVQLIDLFCQNSQD</sequence>
<keyword evidence="8" id="KW-0506">mRNA capping</keyword>
<keyword evidence="13" id="KW-1185">Reference proteome</keyword>
<evidence type="ECO:0000256" key="3">
    <source>
        <dbReference type="ARBA" id="ARBA00021136"/>
    </source>
</evidence>
<comment type="function">
    <text evidence="1">S-adenosyl-L-methionine-dependent methyltransferase that mediates mRNA cap1 2'-O-ribose methylation to the 5'-cap structure of mRNAs. Methylates the ribose of the first nucleotide of a m(7)GpppG-capped mRNA and small nuclear RNA (snRNA) to produce m(7)GpppRm (cap1). Displays a preference for cap0 transcripts. Cap1 modification is linked to higher levels of translation. May be involved in the interferon response pathway.</text>
</comment>
<feature type="domain" description="G-patch" evidence="10">
    <location>
        <begin position="58"/>
        <end position="104"/>
    </location>
</feature>
<dbReference type="EMBL" id="JTDE01003161">
    <property type="protein sequence ID" value="KAF7256387.1"/>
    <property type="molecule type" value="Genomic_DNA"/>
</dbReference>
<dbReference type="SMART" id="SM00456">
    <property type="entry name" value="WW"/>
    <property type="match status" value="1"/>
</dbReference>
<dbReference type="InterPro" id="IPR050851">
    <property type="entry name" value="mRNA_Cap_2O-Ribose_MeTrfase"/>
</dbReference>
<dbReference type="GO" id="GO:0005634">
    <property type="term" value="C:nucleus"/>
    <property type="evidence" value="ECO:0007669"/>
    <property type="project" value="UniProtKB-SubCell"/>
</dbReference>
<keyword evidence="4 8" id="KW-0489">Methyltransferase</keyword>
<evidence type="ECO:0000256" key="5">
    <source>
        <dbReference type="ARBA" id="ARBA00022664"/>
    </source>
</evidence>
<comment type="subcellular location">
    <subcellularLocation>
        <location evidence="8">Nucleus</location>
    </subcellularLocation>
</comment>
<dbReference type="GO" id="GO:0005737">
    <property type="term" value="C:cytoplasm"/>
    <property type="evidence" value="ECO:0007669"/>
    <property type="project" value="TreeGrafter"/>
</dbReference>
<dbReference type="InterPro" id="IPR025816">
    <property type="entry name" value="RrmJ-type_MeTrfase"/>
</dbReference>
<dbReference type="EC" id="2.1.1.57" evidence="2 8"/>
<feature type="domain" description="WW" evidence="9">
    <location>
        <begin position="766"/>
        <end position="800"/>
    </location>
</feature>
<dbReference type="Gene3D" id="3.40.50.12760">
    <property type="match status" value="1"/>
</dbReference>
<comment type="caution">
    <text evidence="12">The sequence shown here is derived from an EMBL/GenBank/DDBJ whole genome shotgun (WGS) entry which is preliminary data.</text>
</comment>
<comment type="function">
    <text evidence="8">S-adenosyl-L-methionine-dependent methyltransferase that mediates RNA cap1 2'-O-ribose methylation to the 5'-cap structure of RNAs. Methylates the ribose of the first nucleotide of a m(7)GpppG-capped mRNA to produce m(7)GpppNmp (cap1).</text>
</comment>
<dbReference type="GO" id="GO:0003676">
    <property type="term" value="F:nucleic acid binding"/>
    <property type="evidence" value="ECO:0007669"/>
    <property type="project" value="UniProtKB-UniRule"/>
</dbReference>
<dbReference type="InterPro" id="IPR001202">
    <property type="entry name" value="WW_dom"/>
</dbReference>
<feature type="domain" description="RrmJ-type SAM-dependent 2'-O-MTase" evidence="11">
    <location>
        <begin position="229"/>
        <end position="468"/>
    </location>
</feature>
<dbReference type="InterPro" id="IPR029063">
    <property type="entry name" value="SAM-dependent_MTases_sf"/>
</dbReference>
<proteinExistence type="predicted"/>
<dbReference type="PROSITE" id="PS51613">
    <property type="entry name" value="SAM_MT_RRMJ"/>
    <property type="match status" value="1"/>
</dbReference>
<dbReference type="PROSITE" id="PS50174">
    <property type="entry name" value="G_PATCH"/>
    <property type="match status" value="1"/>
</dbReference>